<evidence type="ECO:0000313" key="3">
    <source>
        <dbReference type="Proteomes" id="UP000019471"/>
    </source>
</evidence>
<dbReference type="eggNOG" id="ENOG502RNVJ">
    <property type="taxonomic scope" value="Eukaryota"/>
</dbReference>
<dbReference type="OrthoDB" id="5421702at2759"/>
<dbReference type="EMBL" id="AMGX01000002">
    <property type="protein sequence ID" value="EXJ74943.1"/>
    <property type="molecule type" value="Genomic_DNA"/>
</dbReference>
<gene>
    <name evidence="2" type="ORF">A1O5_01639</name>
</gene>
<name>W9X437_9EURO</name>
<organism evidence="2 3">
    <name type="scientific">Cladophialophora psammophila CBS 110553</name>
    <dbReference type="NCBI Taxonomy" id="1182543"/>
    <lineage>
        <taxon>Eukaryota</taxon>
        <taxon>Fungi</taxon>
        <taxon>Dikarya</taxon>
        <taxon>Ascomycota</taxon>
        <taxon>Pezizomycotina</taxon>
        <taxon>Eurotiomycetes</taxon>
        <taxon>Chaetothyriomycetidae</taxon>
        <taxon>Chaetothyriales</taxon>
        <taxon>Herpotrichiellaceae</taxon>
        <taxon>Cladophialophora</taxon>
    </lineage>
</organism>
<feature type="region of interest" description="Disordered" evidence="1">
    <location>
        <begin position="475"/>
        <end position="498"/>
    </location>
</feature>
<dbReference type="GeneID" id="19186372"/>
<dbReference type="RefSeq" id="XP_007740445.1">
    <property type="nucleotide sequence ID" value="XM_007742255.1"/>
</dbReference>
<feature type="compositionally biased region" description="Acidic residues" evidence="1">
    <location>
        <begin position="552"/>
        <end position="566"/>
    </location>
</feature>
<protein>
    <submittedName>
        <fullName evidence="2">Uncharacterized protein</fullName>
    </submittedName>
</protein>
<evidence type="ECO:0000256" key="1">
    <source>
        <dbReference type="SAM" id="MobiDB-lite"/>
    </source>
</evidence>
<comment type="caution">
    <text evidence="2">The sequence shown here is derived from an EMBL/GenBank/DDBJ whole genome shotgun (WGS) entry which is preliminary data.</text>
</comment>
<keyword evidence="3" id="KW-1185">Reference proteome</keyword>
<dbReference type="AlphaFoldDB" id="W9X437"/>
<dbReference type="HOGENOM" id="CLU_381298_0_0_1"/>
<feature type="region of interest" description="Disordered" evidence="1">
    <location>
        <begin position="604"/>
        <end position="632"/>
    </location>
</feature>
<feature type="compositionally biased region" description="Polar residues" evidence="1">
    <location>
        <begin position="484"/>
        <end position="498"/>
    </location>
</feature>
<feature type="region of interest" description="Disordered" evidence="1">
    <location>
        <begin position="525"/>
        <end position="586"/>
    </location>
</feature>
<sequence>MDGVATELFSVNQPPPHINNSTSVIHHTLPMLPTYELEQPSKLDFDVEGLYRQPREEESSEDEEQEPRYYTQGFYFPTSSNSCDYTPAVFTAFRDLKRFPLPEAAEYEEQTPERNESRRRDFVLLMHDELKGVEDEDSNTESRSKQTRNGGEAKKEDKSRWILNPQGDYSMFTIKELQCLGCIHHFNYLGRPVLGKSATAPATTIAILKSPKHLNVTTPNGLWKSTIMECATRLLDPVRYFGKTEILETLRGTDLENACIGQCVKTYSEHGWWVYDEYDDEEYPVELDFLQPSFGPGIMFNGVTKGLAHRIDIITAATQEKEKADAACKAAFNARLAQPRKRSGLGKLCITHEDVQEVPTFTSQRRTTSSPLRHPVQPTVKLAQPTAGPSNGVVVPDRYTTGGSLPYEEWKRRLAATEDEPVAACWADDEDEDDDGEENVVPTLQYTTGSSLPREEWQRRLAAIEDRPIAACWADDEDEEEDSSAQPQTEAGAQHININKATVDEEVVDTEDLYDNDCQGVSFSSTCTSVDHSRASSVVPVETPETSLNVSDNEDVEPTAAAEDENIQSRPPPANRRVRFDSSPLTSSPTITWCLPTEVSRFSSTSFDDDSEAESLEQSGAGGEEDDEEVLGPVPHLPAFQRTRQGWWHASWRTTRAKLTKSRPARHNAHGVSTSANIGAAYVEVPESRRGSNRSATSALRKANAKSKGLLKKGLQKIKGIFTKMH</sequence>
<feature type="region of interest" description="Disordered" evidence="1">
    <location>
        <begin position="130"/>
        <end position="159"/>
    </location>
</feature>
<proteinExistence type="predicted"/>
<evidence type="ECO:0000313" key="2">
    <source>
        <dbReference type="EMBL" id="EXJ74943.1"/>
    </source>
</evidence>
<reference evidence="2 3" key="1">
    <citation type="submission" date="2013-03" db="EMBL/GenBank/DDBJ databases">
        <title>The Genome Sequence of Cladophialophora psammophila CBS 110553.</title>
        <authorList>
            <consortium name="The Broad Institute Genomics Platform"/>
            <person name="Cuomo C."/>
            <person name="de Hoog S."/>
            <person name="Gorbushina A."/>
            <person name="Walker B."/>
            <person name="Young S.K."/>
            <person name="Zeng Q."/>
            <person name="Gargeya S."/>
            <person name="Fitzgerald M."/>
            <person name="Haas B."/>
            <person name="Abouelleil A."/>
            <person name="Allen A.W."/>
            <person name="Alvarado L."/>
            <person name="Arachchi H.M."/>
            <person name="Berlin A.M."/>
            <person name="Chapman S.B."/>
            <person name="Gainer-Dewar J."/>
            <person name="Goldberg J."/>
            <person name="Griggs A."/>
            <person name="Gujja S."/>
            <person name="Hansen M."/>
            <person name="Howarth C."/>
            <person name="Imamovic A."/>
            <person name="Ireland A."/>
            <person name="Larimer J."/>
            <person name="McCowan C."/>
            <person name="Murphy C."/>
            <person name="Pearson M."/>
            <person name="Poon T.W."/>
            <person name="Priest M."/>
            <person name="Roberts A."/>
            <person name="Saif S."/>
            <person name="Shea T."/>
            <person name="Sisk P."/>
            <person name="Sykes S."/>
            <person name="Wortman J."/>
            <person name="Nusbaum C."/>
            <person name="Birren B."/>
        </authorList>
    </citation>
    <scope>NUCLEOTIDE SEQUENCE [LARGE SCALE GENOMIC DNA]</scope>
    <source>
        <strain evidence="2 3">CBS 110553</strain>
    </source>
</reference>
<dbReference type="Proteomes" id="UP000019471">
    <property type="component" value="Unassembled WGS sequence"/>
</dbReference>
<accession>W9X437</accession>